<protein>
    <submittedName>
        <fullName evidence="1">KDa protein in nof-fb transposable element</fullName>
    </submittedName>
</protein>
<sequence>MARYTAGGEMLCLLKEPAKAVDVVLICRIEGINSRMHSEKKRRHLKGERRRKMADAMIDGRKDAVILRCEEAGRLKKFGEKDPLILPNIAVLRKAKEQRLLTKYDLKFSNPALNLYNSSQNEQAQIYSARCRNNRNATFAFDATGGIVKREKSVSHKCKIWTMDELSYFVKSILSVALSHFIGHTPSNNILPSEERIRFLNDKIKGVPINMEEVDDDDADEFSEKRNIEKEEHPDENEGFNSDWKTWSDDQYSAAREITNNSSVGDTINACYNEDFAKRLKRYLLPYVALWTGVMLPIFGKGSIIATSAAVESEFCNIKNRAFKGELPMRVDKFILKHLDHIDNKLKLLSNESDIQSADERKQLPEITDSLSSQSTLLPAVSFKSKISVAIEVIGNNFFDNSQRQNDAIPSK</sequence>
<gene>
    <name evidence="1" type="ORF">RF55_12218</name>
</gene>
<keyword evidence="2" id="KW-1185">Reference proteome</keyword>
<reference evidence="1 2" key="1">
    <citation type="submission" date="2015-04" db="EMBL/GenBank/DDBJ databases">
        <title>Lasius niger genome sequencing.</title>
        <authorList>
            <person name="Konorov E.A."/>
            <person name="Nikitin M.A."/>
            <person name="Kirill M.V."/>
            <person name="Chang P."/>
        </authorList>
    </citation>
    <scope>NUCLEOTIDE SEQUENCE [LARGE SCALE GENOMIC DNA]</scope>
    <source>
        <tissue evidence="1">Whole</tissue>
    </source>
</reference>
<organism evidence="1 2">
    <name type="scientific">Lasius niger</name>
    <name type="common">Black garden ant</name>
    <dbReference type="NCBI Taxonomy" id="67767"/>
    <lineage>
        <taxon>Eukaryota</taxon>
        <taxon>Metazoa</taxon>
        <taxon>Ecdysozoa</taxon>
        <taxon>Arthropoda</taxon>
        <taxon>Hexapoda</taxon>
        <taxon>Insecta</taxon>
        <taxon>Pterygota</taxon>
        <taxon>Neoptera</taxon>
        <taxon>Endopterygota</taxon>
        <taxon>Hymenoptera</taxon>
        <taxon>Apocrita</taxon>
        <taxon>Aculeata</taxon>
        <taxon>Formicoidea</taxon>
        <taxon>Formicidae</taxon>
        <taxon>Formicinae</taxon>
        <taxon>Lasius</taxon>
        <taxon>Lasius</taxon>
    </lineage>
</organism>
<dbReference type="AlphaFoldDB" id="A0A0J7KDP6"/>
<evidence type="ECO:0000313" key="1">
    <source>
        <dbReference type="EMBL" id="KMQ88319.1"/>
    </source>
</evidence>
<dbReference type="Proteomes" id="UP000036403">
    <property type="component" value="Unassembled WGS sequence"/>
</dbReference>
<comment type="caution">
    <text evidence="1">The sequence shown here is derived from an EMBL/GenBank/DDBJ whole genome shotgun (WGS) entry which is preliminary data.</text>
</comment>
<dbReference type="OrthoDB" id="7617263at2759"/>
<dbReference type="PaxDb" id="67767-A0A0J7KDP6"/>
<name>A0A0J7KDP6_LASNI</name>
<proteinExistence type="predicted"/>
<dbReference type="EMBL" id="LBMM01009188">
    <property type="protein sequence ID" value="KMQ88319.1"/>
    <property type="molecule type" value="Genomic_DNA"/>
</dbReference>
<accession>A0A0J7KDP6</accession>
<evidence type="ECO:0000313" key="2">
    <source>
        <dbReference type="Proteomes" id="UP000036403"/>
    </source>
</evidence>